<dbReference type="AlphaFoldDB" id="A0A4Z1E7D3"/>
<dbReference type="InterPro" id="IPR025874">
    <property type="entry name" value="DZR"/>
</dbReference>
<feature type="region of interest" description="Disordered" evidence="2">
    <location>
        <begin position="28"/>
        <end position="52"/>
    </location>
</feature>
<evidence type="ECO:0000259" key="3">
    <source>
        <dbReference type="PROSITE" id="PS50006"/>
    </source>
</evidence>
<comment type="caution">
    <text evidence="4">The sequence shown here is derived from an EMBL/GenBank/DDBJ whole genome shotgun (WGS) entry which is preliminary data.</text>
</comment>
<feature type="compositionally biased region" description="Low complexity" evidence="2">
    <location>
        <begin position="157"/>
        <end position="184"/>
    </location>
</feature>
<dbReference type="Proteomes" id="UP000297318">
    <property type="component" value="Unassembled WGS sequence"/>
</dbReference>
<dbReference type="CDD" id="cd00060">
    <property type="entry name" value="FHA"/>
    <property type="match status" value="1"/>
</dbReference>
<dbReference type="SMART" id="SM00240">
    <property type="entry name" value="FHA"/>
    <property type="match status" value="1"/>
</dbReference>
<evidence type="ECO:0000313" key="5">
    <source>
        <dbReference type="Proteomes" id="UP000297318"/>
    </source>
</evidence>
<dbReference type="PROSITE" id="PS50006">
    <property type="entry name" value="FHA_DOMAIN"/>
    <property type="match status" value="1"/>
</dbReference>
<keyword evidence="5" id="KW-1185">Reference proteome</keyword>
<feature type="region of interest" description="Disordered" evidence="2">
    <location>
        <begin position="136"/>
        <end position="196"/>
    </location>
</feature>
<sequence length="327" mass="32583">MSAVCPEGHTSQATDYCDICGAPMAAPGAGAAGSPSGSGESGASSGTGSEPTTCPHCQAPAPAGALFCENCGYDFTTGTAPSSSSRFAAPGSQATPAPGAGSGSAQVLPAPPQQPGSALDLDPLEAPVAVAVEPAAGAGESGEGAEGESEGTGAEGEGAADPAVDPAVDPAANEAADPEATPATGLPTPSVPGPDEWVAEVWIDPDWYAAQGPEDPIPSVGMPLVVPLRSRSVLVGRPSRSRGIHPDVDCGTDTGVSRRQCQLSTDGLRWWVEDLQSANGTYLSPVGEPLPSSPITVGARQELEEGARIFVGGWTRIVVRRGIPGEV</sequence>
<dbReference type="Gene3D" id="2.60.200.20">
    <property type="match status" value="1"/>
</dbReference>
<evidence type="ECO:0000256" key="1">
    <source>
        <dbReference type="ARBA" id="ARBA00022553"/>
    </source>
</evidence>
<keyword evidence="1" id="KW-0597">Phosphoprotein</keyword>
<dbReference type="Pfam" id="PF12773">
    <property type="entry name" value="DZR"/>
    <property type="match status" value="1"/>
</dbReference>
<name>A0A4Z1E7D3_9MICO</name>
<evidence type="ECO:0000256" key="2">
    <source>
        <dbReference type="SAM" id="MobiDB-lite"/>
    </source>
</evidence>
<feature type="region of interest" description="Disordered" evidence="2">
    <location>
        <begin position="80"/>
        <end position="120"/>
    </location>
</feature>
<dbReference type="SUPFAM" id="SSF49879">
    <property type="entry name" value="SMAD/FHA domain"/>
    <property type="match status" value="1"/>
</dbReference>
<organism evidence="4 5">
    <name type="scientific">Serinibacter arcticus</name>
    <dbReference type="NCBI Taxonomy" id="1655435"/>
    <lineage>
        <taxon>Bacteria</taxon>
        <taxon>Bacillati</taxon>
        <taxon>Actinomycetota</taxon>
        <taxon>Actinomycetes</taxon>
        <taxon>Micrococcales</taxon>
        <taxon>Beutenbergiaceae</taxon>
        <taxon>Serinibacter</taxon>
    </lineage>
</organism>
<dbReference type="EMBL" id="RHPJ01000002">
    <property type="protein sequence ID" value="TGO05597.1"/>
    <property type="molecule type" value="Genomic_DNA"/>
</dbReference>
<dbReference type="Pfam" id="PF00498">
    <property type="entry name" value="FHA"/>
    <property type="match status" value="1"/>
</dbReference>
<evidence type="ECO:0000313" key="4">
    <source>
        <dbReference type="EMBL" id="TGO05597.1"/>
    </source>
</evidence>
<protein>
    <submittedName>
        <fullName evidence="4">FraH-related protein</fullName>
    </submittedName>
</protein>
<dbReference type="OrthoDB" id="5111283at2"/>
<gene>
    <name evidence="4" type="ORF">SERN_1601</name>
</gene>
<feature type="domain" description="FHA" evidence="3">
    <location>
        <begin position="233"/>
        <end position="284"/>
    </location>
</feature>
<dbReference type="RefSeq" id="WP_135849572.1">
    <property type="nucleotide sequence ID" value="NZ_RHPJ01000002.1"/>
</dbReference>
<reference evidence="4 5" key="1">
    <citation type="submission" date="2018-11" db="EMBL/GenBank/DDBJ databases">
        <title>Complete genome sequencing of the Actinobacteria Serinibacter sp. K3-2.</title>
        <authorList>
            <person name="Rakitin A.L."/>
            <person name="Beletsky A.V."/>
            <person name="Mardanov A.V."/>
            <person name="Ravin N.V."/>
            <person name="Gromova A.S."/>
            <person name="Filippova S.N."/>
            <person name="Gal'Chenko V.F."/>
        </authorList>
    </citation>
    <scope>NUCLEOTIDE SEQUENCE [LARGE SCALE GENOMIC DNA]</scope>
    <source>
        <strain evidence="4 5">K3-2</strain>
    </source>
</reference>
<proteinExistence type="predicted"/>
<accession>A0A4Z1E7D3</accession>
<dbReference type="InterPro" id="IPR000253">
    <property type="entry name" value="FHA_dom"/>
</dbReference>
<dbReference type="InterPro" id="IPR008984">
    <property type="entry name" value="SMAD_FHA_dom_sf"/>
</dbReference>
<feature type="compositionally biased region" description="Low complexity" evidence="2">
    <location>
        <begin position="88"/>
        <end position="106"/>
    </location>
</feature>